<gene>
    <name evidence="10" type="primary">LOC113505460</name>
</gene>
<dbReference type="Gene3D" id="3.30.160.60">
    <property type="entry name" value="Classic Zinc Finger"/>
    <property type="match status" value="3"/>
</dbReference>
<dbReference type="Pfam" id="PF00096">
    <property type="entry name" value="zf-C2H2"/>
    <property type="match status" value="2"/>
</dbReference>
<feature type="binding site" evidence="6">
    <location>
        <position position="16"/>
    </location>
    <ligand>
        <name>Zn(2+)</name>
        <dbReference type="ChEBI" id="CHEBI:29105"/>
    </ligand>
</feature>
<dbReference type="RefSeq" id="XP_026743961.1">
    <property type="nucleotide sequence ID" value="XM_026888160.1"/>
</dbReference>
<feature type="binding site" evidence="6">
    <location>
        <position position="19"/>
    </location>
    <ligand>
        <name>Zn(2+)</name>
        <dbReference type="ChEBI" id="CHEBI:29105"/>
    </ligand>
</feature>
<dbReference type="PANTHER" id="PTHR24409:SF295">
    <property type="entry name" value="AZ2-RELATED"/>
    <property type="match status" value="1"/>
</dbReference>
<evidence type="ECO:0000259" key="8">
    <source>
        <dbReference type="PROSITE" id="PS51915"/>
    </source>
</evidence>
<dbReference type="GO" id="GO:0000977">
    <property type="term" value="F:RNA polymerase II transcription regulatory region sequence-specific DNA binding"/>
    <property type="evidence" value="ECO:0007669"/>
    <property type="project" value="TreeGrafter"/>
</dbReference>
<dbReference type="GeneID" id="113505460"/>
<feature type="domain" description="C2H2-type" evidence="7">
    <location>
        <begin position="408"/>
        <end position="436"/>
    </location>
</feature>
<evidence type="ECO:0000259" key="7">
    <source>
        <dbReference type="PROSITE" id="PS50157"/>
    </source>
</evidence>
<feature type="binding site" evidence="6">
    <location>
        <position position="71"/>
    </location>
    <ligand>
        <name>Zn(2+)</name>
        <dbReference type="ChEBI" id="CHEBI:29105"/>
    </ligand>
</feature>
<dbReference type="SMART" id="SM00868">
    <property type="entry name" value="zf-AD"/>
    <property type="match status" value="1"/>
</dbReference>
<dbReference type="PROSITE" id="PS51915">
    <property type="entry name" value="ZAD"/>
    <property type="match status" value="1"/>
</dbReference>
<evidence type="ECO:0000256" key="1">
    <source>
        <dbReference type="ARBA" id="ARBA00022723"/>
    </source>
</evidence>
<dbReference type="GO" id="GO:0005634">
    <property type="term" value="C:nucleus"/>
    <property type="evidence" value="ECO:0007669"/>
    <property type="project" value="InterPro"/>
</dbReference>
<dbReference type="InterPro" id="IPR012934">
    <property type="entry name" value="Znf_AD"/>
</dbReference>
<keyword evidence="3 5" id="KW-0863">Zinc-finger</keyword>
<keyword evidence="4 6" id="KW-0862">Zinc</keyword>
<evidence type="ECO:0000256" key="4">
    <source>
        <dbReference type="ARBA" id="ARBA00022833"/>
    </source>
</evidence>
<keyword evidence="2" id="KW-0677">Repeat</keyword>
<name>A0A7E5WUX3_TRINI</name>
<dbReference type="Pfam" id="PF13912">
    <property type="entry name" value="zf-C2H2_6"/>
    <property type="match status" value="1"/>
</dbReference>
<dbReference type="PROSITE" id="PS50157">
    <property type="entry name" value="ZINC_FINGER_C2H2_2"/>
    <property type="match status" value="6"/>
</dbReference>
<dbReference type="FunFam" id="3.30.160.60:FF:000303">
    <property type="entry name" value="Zinc finger protein 41"/>
    <property type="match status" value="1"/>
</dbReference>
<reference evidence="10" key="1">
    <citation type="submission" date="2025-08" db="UniProtKB">
        <authorList>
            <consortium name="RefSeq"/>
        </authorList>
    </citation>
    <scope>IDENTIFICATION</scope>
</reference>
<dbReference type="SMART" id="SM00355">
    <property type="entry name" value="ZnF_C2H2"/>
    <property type="match status" value="10"/>
</dbReference>
<dbReference type="InterPro" id="IPR013087">
    <property type="entry name" value="Znf_C2H2_type"/>
</dbReference>
<evidence type="ECO:0000256" key="2">
    <source>
        <dbReference type="ARBA" id="ARBA00022737"/>
    </source>
</evidence>
<evidence type="ECO:0000256" key="6">
    <source>
        <dbReference type="PROSITE-ProRule" id="PRU01263"/>
    </source>
</evidence>
<dbReference type="SUPFAM" id="SSF57716">
    <property type="entry name" value="Glucocorticoid receptor-like (DNA-binding domain)"/>
    <property type="match status" value="1"/>
</dbReference>
<feature type="domain" description="C2H2-type" evidence="7">
    <location>
        <begin position="494"/>
        <end position="521"/>
    </location>
</feature>
<proteinExistence type="predicted"/>
<evidence type="ECO:0000256" key="3">
    <source>
        <dbReference type="ARBA" id="ARBA00022771"/>
    </source>
</evidence>
<sequence length="548" mass="63710">MMEFDEIVVKETPGLCRCCLSEGCYKDLGSEYSWMNETEVYADMLLECFDISITQHNEGPNGPNRLICEVCITRLRDACNFKKQVLDSEKKFIDMMGRGEFRPKMLIYQTQMKAEDAVEAVADDAEVEYLEDDIDFGEEDLIKDETEPSVSDITVSTLPVKGKRGRPRKNALVKPEKRLKTKVDDKKKVVAKGRKKTQETYIARLENKRRNILQVLRYGNVVPFNWQTKGFSCFYCSKPMRDCDTLKEHTKKHIVDLEKFIPKRIISKDIPVKIDVSEISCKMCPEIPITDLDNLVAHITEVHKERYDYNMGVCIFPFVLHKDLMHCVLCDHSYDNFTCMMGHMHKEHINHSVICQICGISFISQIRLKRHISNSHIGYRCTVCGKMFNASHRMERHKQRIHGGTKLYECDLCSATFHSQYQLKVHLGKVHSVEKYLIKCEHCPKVCTTKGAMLLHVQSQHSELKFKCDLCKYRTGIKWLITLHMRKHVGSRDYACSVCEKLFRRSSNLRAHMKVHSGVSGRVCRFCRRGFTDYETLSRHEVVHYMED</sequence>
<feature type="binding site" evidence="6">
    <location>
        <position position="68"/>
    </location>
    <ligand>
        <name>Zn(2+)</name>
        <dbReference type="ChEBI" id="CHEBI:29105"/>
    </ligand>
</feature>
<keyword evidence="9" id="KW-1185">Reference proteome</keyword>
<feature type="domain" description="C2H2-type" evidence="7">
    <location>
        <begin position="466"/>
        <end position="493"/>
    </location>
</feature>
<feature type="domain" description="C2H2-type" evidence="7">
    <location>
        <begin position="379"/>
        <end position="407"/>
    </location>
</feature>
<dbReference type="GO" id="GO:0000981">
    <property type="term" value="F:DNA-binding transcription factor activity, RNA polymerase II-specific"/>
    <property type="evidence" value="ECO:0007669"/>
    <property type="project" value="TreeGrafter"/>
</dbReference>
<dbReference type="Pfam" id="PF07776">
    <property type="entry name" value="zf-AD"/>
    <property type="match status" value="1"/>
</dbReference>
<evidence type="ECO:0000313" key="9">
    <source>
        <dbReference type="Proteomes" id="UP000322000"/>
    </source>
</evidence>
<dbReference type="Gene3D" id="3.40.1800.20">
    <property type="match status" value="1"/>
</dbReference>
<evidence type="ECO:0000256" key="5">
    <source>
        <dbReference type="PROSITE-ProRule" id="PRU00042"/>
    </source>
</evidence>
<feature type="domain" description="C2H2-type" evidence="7">
    <location>
        <begin position="353"/>
        <end position="381"/>
    </location>
</feature>
<accession>A0A7E5WUX3</accession>
<organism evidence="9 10">
    <name type="scientific">Trichoplusia ni</name>
    <name type="common">Cabbage looper</name>
    <dbReference type="NCBI Taxonomy" id="7111"/>
    <lineage>
        <taxon>Eukaryota</taxon>
        <taxon>Metazoa</taxon>
        <taxon>Ecdysozoa</taxon>
        <taxon>Arthropoda</taxon>
        <taxon>Hexapoda</taxon>
        <taxon>Insecta</taxon>
        <taxon>Pterygota</taxon>
        <taxon>Neoptera</taxon>
        <taxon>Endopterygota</taxon>
        <taxon>Lepidoptera</taxon>
        <taxon>Glossata</taxon>
        <taxon>Ditrysia</taxon>
        <taxon>Noctuoidea</taxon>
        <taxon>Noctuidae</taxon>
        <taxon>Plusiinae</taxon>
        <taxon>Trichoplusia</taxon>
    </lineage>
</organism>
<keyword evidence="1 6" id="KW-0479">Metal-binding</keyword>
<feature type="domain" description="C2H2-type" evidence="7">
    <location>
        <begin position="522"/>
        <end position="548"/>
    </location>
</feature>
<feature type="domain" description="ZAD" evidence="8">
    <location>
        <begin position="14"/>
        <end position="95"/>
    </location>
</feature>
<dbReference type="PROSITE" id="PS00028">
    <property type="entry name" value="ZINC_FINGER_C2H2_1"/>
    <property type="match status" value="7"/>
</dbReference>
<dbReference type="GO" id="GO:0008270">
    <property type="term" value="F:zinc ion binding"/>
    <property type="evidence" value="ECO:0007669"/>
    <property type="project" value="UniProtKB-UniRule"/>
</dbReference>
<dbReference type="InterPro" id="IPR036236">
    <property type="entry name" value="Znf_C2H2_sf"/>
</dbReference>
<protein>
    <submittedName>
        <fullName evidence="10">Zinc finger protein 26-like isoform X8</fullName>
    </submittedName>
</protein>
<dbReference type="AlphaFoldDB" id="A0A7E5WUX3"/>
<dbReference type="Proteomes" id="UP000322000">
    <property type="component" value="Chromosome 26"/>
</dbReference>
<dbReference type="SUPFAM" id="SSF57667">
    <property type="entry name" value="beta-beta-alpha zinc fingers"/>
    <property type="match status" value="4"/>
</dbReference>
<evidence type="ECO:0000313" key="10">
    <source>
        <dbReference type="RefSeq" id="XP_026743961.1"/>
    </source>
</evidence>
<dbReference type="PANTHER" id="PTHR24409">
    <property type="entry name" value="ZINC FINGER PROTEIN 142"/>
    <property type="match status" value="1"/>
</dbReference>